<dbReference type="InterPro" id="IPR000182">
    <property type="entry name" value="GNAT_dom"/>
</dbReference>
<feature type="domain" description="N-acetyltransferase" evidence="1">
    <location>
        <begin position="1"/>
        <end position="149"/>
    </location>
</feature>
<dbReference type="EMBL" id="RJVQ01000007">
    <property type="protein sequence ID" value="RQW62215.1"/>
    <property type="molecule type" value="Genomic_DNA"/>
</dbReference>
<gene>
    <name evidence="2" type="ORF">EES38_15985</name>
</gene>
<reference evidence="2 3" key="1">
    <citation type="submission" date="2018-11" db="EMBL/GenBank/DDBJ databases">
        <title>Vibrio LJC006 sp. nov., isolated from seawater during the bloom of the enteromorpha.</title>
        <authorList>
            <person name="Liang J."/>
        </authorList>
    </citation>
    <scope>NUCLEOTIDE SEQUENCE [LARGE SCALE GENOMIC DNA]</scope>
    <source>
        <strain evidence="2 3">LJC006</strain>
    </source>
</reference>
<protein>
    <submittedName>
        <fullName evidence="2">GNAT family N-acetyltransferase</fullName>
    </submittedName>
</protein>
<dbReference type="Proteomes" id="UP000281112">
    <property type="component" value="Unassembled WGS sequence"/>
</dbReference>
<comment type="caution">
    <text evidence="2">The sequence shown here is derived from an EMBL/GenBank/DDBJ whole genome shotgun (WGS) entry which is preliminary data.</text>
</comment>
<dbReference type="AlphaFoldDB" id="A0A3N9TFI0"/>
<keyword evidence="3" id="KW-1185">Reference proteome</keyword>
<dbReference type="Pfam" id="PF13673">
    <property type="entry name" value="Acetyltransf_10"/>
    <property type="match status" value="1"/>
</dbReference>
<dbReference type="GO" id="GO:0016747">
    <property type="term" value="F:acyltransferase activity, transferring groups other than amino-acyl groups"/>
    <property type="evidence" value="ECO:0007669"/>
    <property type="project" value="InterPro"/>
</dbReference>
<dbReference type="PROSITE" id="PS51186">
    <property type="entry name" value="GNAT"/>
    <property type="match status" value="1"/>
</dbReference>
<name>A0A3N9TFI0_9VIBR</name>
<dbReference type="Gene3D" id="3.40.630.30">
    <property type="match status" value="1"/>
</dbReference>
<evidence type="ECO:0000313" key="2">
    <source>
        <dbReference type="EMBL" id="RQW62215.1"/>
    </source>
</evidence>
<evidence type="ECO:0000259" key="1">
    <source>
        <dbReference type="PROSITE" id="PS51186"/>
    </source>
</evidence>
<evidence type="ECO:0000313" key="3">
    <source>
        <dbReference type="Proteomes" id="UP000281112"/>
    </source>
</evidence>
<accession>A0A3N9TFI0</accession>
<keyword evidence="2" id="KW-0808">Transferase</keyword>
<dbReference type="CDD" id="cd04301">
    <property type="entry name" value="NAT_SF"/>
    <property type="match status" value="1"/>
</dbReference>
<dbReference type="InterPro" id="IPR016181">
    <property type="entry name" value="Acyl_CoA_acyltransferase"/>
</dbReference>
<proteinExistence type="predicted"/>
<dbReference type="OrthoDB" id="9789605at2"/>
<sequence length="149" mass="16776">MIIEKARITDLADIKALMSFVSEQEILPELPEEGKLHYKAYVMDEVDNLFANRNYFTLKALSSEGDLLGFGTIRDSNYITYLFVQNEARGTGIGKALLNALLKMTTAPEIELRSSLKAASFYQSCGFEATDGESVFNGIRFIPMRLIRY</sequence>
<dbReference type="RefSeq" id="WP_124938208.1">
    <property type="nucleotide sequence ID" value="NZ_RJVQ01000007.1"/>
</dbReference>
<organism evidence="2 3">
    <name type="scientific">Vibrio viridaestus</name>
    <dbReference type="NCBI Taxonomy" id="2487322"/>
    <lineage>
        <taxon>Bacteria</taxon>
        <taxon>Pseudomonadati</taxon>
        <taxon>Pseudomonadota</taxon>
        <taxon>Gammaproteobacteria</taxon>
        <taxon>Vibrionales</taxon>
        <taxon>Vibrionaceae</taxon>
        <taxon>Vibrio</taxon>
    </lineage>
</organism>
<dbReference type="SUPFAM" id="SSF55729">
    <property type="entry name" value="Acyl-CoA N-acyltransferases (Nat)"/>
    <property type="match status" value="1"/>
</dbReference>